<keyword evidence="7" id="KW-1185">Reference proteome</keyword>
<keyword evidence="1" id="KW-0813">Transport</keyword>
<comment type="caution">
    <text evidence="6">The sequence shown here is derived from an EMBL/GenBank/DDBJ whole genome shotgun (WGS) entry which is preliminary data.</text>
</comment>
<dbReference type="GO" id="GO:0015679">
    <property type="term" value="P:plasma membrane copper ion transport"/>
    <property type="evidence" value="ECO:0007669"/>
    <property type="project" value="TreeGrafter"/>
</dbReference>
<feature type="chain" id="PRO_5019310184" evidence="2">
    <location>
        <begin position="23"/>
        <end position="301"/>
    </location>
</feature>
<dbReference type="InterPro" id="IPR058649">
    <property type="entry name" value="CzcB_C"/>
</dbReference>
<dbReference type="RefSeq" id="WP_126758673.1">
    <property type="nucleotide sequence ID" value="NZ_PIPZ01000001.1"/>
</dbReference>
<accession>A0A432YJ80</accession>
<keyword evidence="2" id="KW-0732">Signal</keyword>
<dbReference type="Pfam" id="PF25954">
    <property type="entry name" value="Beta-barrel_RND_2"/>
    <property type="match status" value="1"/>
</dbReference>
<dbReference type="Gene3D" id="2.40.50.100">
    <property type="match status" value="1"/>
</dbReference>
<dbReference type="InterPro" id="IPR051909">
    <property type="entry name" value="MFP_Cation_Efflux"/>
</dbReference>
<dbReference type="SUPFAM" id="SSF51230">
    <property type="entry name" value="Single hybrid motif"/>
    <property type="match status" value="1"/>
</dbReference>
<dbReference type="Pfam" id="PF25975">
    <property type="entry name" value="CzcB_C"/>
    <property type="match status" value="1"/>
</dbReference>
<evidence type="ECO:0000259" key="3">
    <source>
        <dbReference type="Pfam" id="PF25954"/>
    </source>
</evidence>
<feature type="domain" description="CzcB-like barrel-sandwich hybrid" evidence="4">
    <location>
        <begin position="74"/>
        <end position="141"/>
    </location>
</feature>
<dbReference type="InterPro" id="IPR058647">
    <property type="entry name" value="BSH_CzcB-like"/>
</dbReference>
<name>A0A432YJ80_9GAMM</name>
<protein>
    <submittedName>
        <fullName evidence="6">Cobalt transporter</fullName>
    </submittedName>
</protein>
<organism evidence="6 7">
    <name type="scientific">Pseudidiomarina marina</name>
    <dbReference type="NCBI Taxonomy" id="502366"/>
    <lineage>
        <taxon>Bacteria</taxon>
        <taxon>Pseudomonadati</taxon>
        <taxon>Pseudomonadota</taxon>
        <taxon>Gammaproteobacteria</taxon>
        <taxon>Alteromonadales</taxon>
        <taxon>Idiomarinaceae</taxon>
        <taxon>Pseudidiomarina</taxon>
    </lineage>
</organism>
<dbReference type="OrthoDB" id="9768185at2"/>
<evidence type="ECO:0000256" key="2">
    <source>
        <dbReference type="SAM" id="SignalP"/>
    </source>
</evidence>
<dbReference type="PANTHER" id="PTHR30097">
    <property type="entry name" value="CATION EFFLUX SYSTEM PROTEIN CUSB"/>
    <property type="match status" value="1"/>
</dbReference>
<dbReference type="GO" id="GO:0030288">
    <property type="term" value="C:outer membrane-bounded periplasmic space"/>
    <property type="evidence" value="ECO:0007669"/>
    <property type="project" value="TreeGrafter"/>
</dbReference>
<dbReference type="Gene3D" id="2.40.420.20">
    <property type="match status" value="1"/>
</dbReference>
<dbReference type="AlphaFoldDB" id="A0A432YJ80"/>
<evidence type="ECO:0000259" key="4">
    <source>
        <dbReference type="Pfam" id="PF25973"/>
    </source>
</evidence>
<evidence type="ECO:0000313" key="6">
    <source>
        <dbReference type="EMBL" id="RUO61039.1"/>
    </source>
</evidence>
<feature type="domain" description="CzcB-like C-terminal circularly permuted SH3-like" evidence="5">
    <location>
        <begin position="229"/>
        <end position="289"/>
    </location>
</feature>
<feature type="domain" description="CusB-like beta-barrel" evidence="3">
    <location>
        <begin position="148"/>
        <end position="219"/>
    </location>
</feature>
<dbReference type="GO" id="GO:0046914">
    <property type="term" value="F:transition metal ion binding"/>
    <property type="evidence" value="ECO:0007669"/>
    <property type="project" value="TreeGrafter"/>
</dbReference>
<sequence>MKLKQSVIAIISVAVFSMSAVASQEQHSEHEAPHTNLSDVAIKNAEITIAKAGSQEINVKQTMFGVIAPNNNNIVHVGAKYKGLVTSLPVNIGDVVKSGQTLAVVENVTTGTAFAVKSPINGEITERYTNIGEVVEQKPLFEILDSSSVWVELSAFPEDIESLRENQTAFVYDLHNHKTVEGVVSYISPKMSGGHIARARVQLPNESGHWRPGMHVKADAVTDIFTASLAVDNDAIQRLEDKPVVFVQEGNRFEARSLKLGRTDGEFTEVLSGLEGGERYVVENSYLIKADILKQGAGHSH</sequence>
<dbReference type="PANTHER" id="PTHR30097:SF4">
    <property type="entry name" value="SLR6042 PROTEIN"/>
    <property type="match status" value="1"/>
</dbReference>
<dbReference type="Pfam" id="PF25973">
    <property type="entry name" value="BSH_CzcB"/>
    <property type="match status" value="1"/>
</dbReference>
<dbReference type="EMBL" id="PIPZ01000001">
    <property type="protein sequence ID" value="RUO61039.1"/>
    <property type="molecule type" value="Genomic_DNA"/>
</dbReference>
<dbReference type="InterPro" id="IPR011053">
    <property type="entry name" value="Single_hybrid_motif"/>
</dbReference>
<evidence type="ECO:0000313" key="7">
    <source>
        <dbReference type="Proteomes" id="UP000288127"/>
    </source>
</evidence>
<dbReference type="InterPro" id="IPR058792">
    <property type="entry name" value="Beta-barrel_RND_2"/>
</dbReference>
<gene>
    <name evidence="6" type="ORF">CWI76_01855</name>
</gene>
<evidence type="ECO:0000259" key="5">
    <source>
        <dbReference type="Pfam" id="PF25975"/>
    </source>
</evidence>
<proteinExistence type="predicted"/>
<reference evidence="7" key="1">
    <citation type="journal article" date="2018" name="Front. Microbiol.">
        <title>Genome-Based Analysis Reveals the Taxonomy and Diversity of the Family Idiomarinaceae.</title>
        <authorList>
            <person name="Liu Y."/>
            <person name="Lai Q."/>
            <person name="Shao Z."/>
        </authorList>
    </citation>
    <scope>NUCLEOTIDE SEQUENCE [LARGE SCALE GENOMIC DNA]</scope>
    <source>
        <strain evidence="7">PIM1</strain>
    </source>
</reference>
<feature type="signal peptide" evidence="2">
    <location>
        <begin position="1"/>
        <end position="22"/>
    </location>
</feature>
<dbReference type="GO" id="GO:0060003">
    <property type="term" value="P:copper ion export"/>
    <property type="evidence" value="ECO:0007669"/>
    <property type="project" value="TreeGrafter"/>
</dbReference>
<evidence type="ECO:0000256" key="1">
    <source>
        <dbReference type="ARBA" id="ARBA00022448"/>
    </source>
</evidence>
<dbReference type="Proteomes" id="UP000288127">
    <property type="component" value="Unassembled WGS sequence"/>
</dbReference>